<organism evidence="1">
    <name type="scientific">marine metagenome</name>
    <dbReference type="NCBI Taxonomy" id="408172"/>
    <lineage>
        <taxon>unclassified sequences</taxon>
        <taxon>metagenomes</taxon>
        <taxon>ecological metagenomes</taxon>
    </lineage>
</organism>
<dbReference type="AlphaFoldDB" id="A0A382U7K1"/>
<gene>
    <name evidence="1" type="ORF">METZ01_LOCUS382811</name>
</gene>
<feature type="non-terminal residue" evidence="1">
    <location>
        <position position="110"/>
    </location>
</feature>
<dbReference type="EMBL" id="UINC01141925">
    <property type="protein sequence ID" value="SVD29957.1"/>
    <property type="molecule type" value="Genomic_DNA"/>
</dbReference>
<evidence type="ECO:0000313" key="1">
    <source>
        <dbReference type="EMBL" id="SVD29957.1"/>
    </source>
</evidence>
<accession>A0A382U7K1</accession>
<evidence type="ECO:0008006" key="2">
    <source>
        <dbReference type="Google" id="ProtNLM"/>
    </source>
</evidence>
<protein>
    <recommendedName>
        <fullName evidence="2">Amidohydrolase-related domain-containing protein</fullName>
    </recommendedName>
</protein>
<proteinExistence type="predicted"/>
<sequence>MDHVDDGGIMKIWDPHFHIWDVSQTTTSGHDPEQLFAPEGNPVYTLERYEKDMAIEGFELTGGAFVEAVSVCHVDDDGPSFEACCLAETSWTSKEMDGSDLEYRIVASAS</sequence>
<name>A0A382U7K1_9ZZZZ</name>
<reference evidence="1" key="1">
    <citation type="submission" date="2018-05" db="EMBL/GenBank/DDBJ databases">
        <authorList>
            <person name="Lanie J.A."/>
            <person name="Ng W.-L."/>
            <person name="Kazmierczak K.M."/>
            <person name="Andrzejewski T.M."/>
            <person name="Davidsen T.M."/>
            <person name="Wayne K.J."/>
            <person name="Tettelin H."/>
            <person name="Glass J.I."/>
            <person name="Rusch D."/>
            <person name="Podicherti R."/>
            <person name="Tsui H.-C.T."/>
            <person name="Winkler M.E."/>
        </authorList>
    </citation>
    <scope>NUCLEOTIDE SEQUENCE</scope>
</reference>